<dbReference type="Proteomes" id="UP000688137">
    <property type="component" value="Unassembled WGS sequence"/>
</dbReference>
<evidence type="ECO:0000256" key="1">
    <source>
        <dbReference type="SAM" id="SignalP"/>
    </source>
</evidence>
<dbReference type="OMA" id="AYKGTEH"/>
<gene>
    <name evidence="2" type="ORF">PPRIM_AZ9-3.1.T1080144</name>
</gene>
<sequence length="115" mass="13122">MRLLVIIFIVTFICTAYAGANCVQAFCSNEIKQCKEDQTCQQHIAKCSNDFRKNVKKAQDSKAYKGTEHALDDFNYCMRTNQNTRAINDCQARHCLKNNLIGIDIDIENLEKIIA</sequence>
<protein>
    <submittedName>
        <fullName evidence="2">Uncharacterized protein</fullName>
    </submittedName>
</protein>
<feature type="signal peptide" evidence="1">
    <location>
        <begin position="1"/>
        <end position="18"/>
    </location>
</feature>
<name>A0A8S1P7H8_PARPR</name>
<evidence type="ECO:0000313" key="3">
    <source>
        <dbReference type="Proteomes" id="UP000688137"/>
    </source>
</evidence>
<proteinExistence type="predicted"/>
<keyword evidence="1" id="KW-0732">Signal</keyword>
<comment type="caution">
    <text evidence="2">The sequence shown here is derived from an EMBL/GenBank/DDBJ whole genome shotgun (WGS) entry which is preliminary data.</text>
</comment>
<dbReference type="EMBL" id="CAJJDM010000111">
    <property type="protein sequence ID" value="CAD8099052.1"/>
    <property type="molecule type" value="Genomic_DNA"/>
</dbReference>
<feature type="chain" id="PRO_5035921626" evidence="1">
    <location>
        <begin position="19"/>
        <end position="115"/>
    </location>
</feature>
<accession>A0A8S1P7H8</accession>
<dbReference type="AlphaFoldDB" id="A0A8S1P7H8"/>
<reference evidence="2" key="1">
    <citation type="submission" date="2021-01" db="EMBL/GenBank/DDBJ databases">
        <authorList>
            <consortium name="Genoscope - CEA"/>
            <person name="William W."/>
        </authorList>
    </citation>
    <scope>NUCLEOTIDE SEQUENCE</scope>
</reference>
<organism evidence="2 3">
    <name type="scientific">Paramecium primaurelia</name>
    <dbReference type="NCBI Taxonomy" id="5886"/>
    <lineage>
        <taxon>Eukaryota</taxon>
        <taxon>Sar</taxon>
        <taxon>Alveolata</taxon>
        <taxon>Ciliophora</taxon>
        <taxon>Intramacronucleata</taxon>
        <taxon>Oligohymenophorea</taxon>
        <taxon>Peniculida</taxon>
        <taxon>Parameciidae</taxon>
        <taxon>Paramecium</taxon>
    </lineage>
</organism>
<keyword evidence="3" id="KW-1185">Reference proteome</keyword>
<evidence type="ECO:0000313" key="2">
    <source>
        <dbReference type="EMBL" id="CAD8099052.1"/>
    </source>
</evidence>